<reference evidence="2 3" key="1">
    <citation type="submission" date="2023-03" db="EMBL/GenBank/DDBJ databases">
        <title>Novel Species.</title>
        <authorList>
            <person name="Ma S."/>
        </authorList>
    </citation>
    <scope>NUCLEOTIDE SEQUENCE [LARGE SCALE GENOMIC DNA]</scope>
    <source>
        <strain evidence="2 3">B11</strain>
    </source>
</reference>
<organism evidence="2 3">
    <name type="scientific">Thermatribacter velox</name>
    <dbReference type="NCBI Taxonomy" id="3039681"/>
    <lineage>
        <taxon>Bacteria</taxon>
        <taxon>Pseudomonadati</taxon>
        <taxon>Atribacterota</taxon>
        <taxon>Atribacteria</taxon>
        <taxon>Atribacterales</taxon>
        <taxon>Thermatribacteraceae</taxon>
        <taxon>Thermatribacter</taxon>
    </lineage>
</organism>
<sequence length="261" mass="31198">MSYRKVLLFVTVCILLVFLQAGAWAKVDYDRIYRDTLAKWTRTQTVRDTFSVEAVYWSEELVQAWVAKYGSENLLSSEEEEAYHRDYLQREGLNRYLVFEVTLRKLKGPALYPMDFTQNTYLVDDKGNKWYPVKYDPGFEEKIHREFTGKIYFARFDKEGNPIINQDTEYIALHFAKISISPSLISEEVLLRWDKPYLPPDYSKPEWRPLLEEEILRLEERIKELEFQKENLEEQKKRIEAKIEELQQRIKELEAQKSAQS</sequence>
<keyword evidence="3" id="KW-1185">Reference proteome</keyword>
<protein>
    <submittedName>
        <fullName evidence="2">Uncharacterized protein</fullName>
    </submittedName>
</protein>
<accession>A0ABZ2YE15</accession>
<dbReference type="Proteomes" id="UP001461341">
    <property type="component" value="Chromosome"/>
</dbReference>
<dbReference type="RefSeq" id="WP_369018563.1">
    <property type="nucleotide sequence ID" value="NZ_CP121689.1"/>
</dbReference>
<keyword evidence="1" id="KW-0175">Coiled coil</keyword>
<dbReference type="EMBL" id="CP121689">
    <property type="protein sequence ID" value="WZL76401.1"/>
    <property type="molecule type" value="Genomic_DNA"/>
</dbReference>
<evidence type="ECO:0000313" key="2">
    <source>
        <dbReference type="EMBL" id="WZL76401.1"/>
    </source>
</evidence>
<gene>
    <name evidence="2" type="ORF">QBE54_01320</name>
</gene>
<name>A0ABZ2YE15_9BACT</name>
<feature type="coiled-coil region" evidence="1">
    <location>
        <begin position="208"/>
        <end position="256"/>
    </location>
</feature>
<proteinExistence type="predicted"/>
<evidence type="ECO:0000256" key="1">
    <source>
        <dbReference type="SAM" id="Coils"/>
    </source>
</evidence>
<evidence type="ECO:0000313" key="3">
    <source>
        <dbReference type="Proteomes" id="UP001461341"/>
    </source>
</evidence>